<name>A0AAU8A307_9BURK</name>
<dbReference type="SUPFAM" id="SSF56214">
    <property type="entry name" value="4'-phosphopantetheinyl transferase"/>
    <property type="match status" value="1"/>
</dbReference>
<feature type="binding site" evidence="13">
    <location>
        <position position="116"/>
    </location>
    <ligand>
        <name>Mg(2+)</name>
        <dbReference type="ChEBI" id="CHEBI:18420"/>
    </ligand>
</feature>
<evidence type="ECO:0000256" key="8">
    <source>
        <dbReference type="ARBA" id="ARBA00029894"/>
    </source>
</evidence>
<dbReference type="InterPro" id="IPR037143">
    <property type="entry name" value="4-PPantetheinyl_Trfase_dom_sf"/>
</dbReference>
<feature type="binding site" evidence="12">
    <location>
        <begin position="92"/>
        <end position="93"/>
    </location>
    <ligand>
        <name>CoA</name>
        <dbReference type="ChEBI" id="CHEBI:57287"/>
    </ligand>
</feature>
<evidence type="ECO:0000256" key="3">
    <source>
        <dbReference type="ARBA" id="ARBA00008342"/>
    </source>
</evidence>
<comment type="catalytic activity">
    <reaction evidence="10">
        <text>apo-[aryl-carrier protein] + CoA = holo-[aryl-carrier protein] + adenosine 3',5'-bisphosphate + H(+)</text>
        <dbReference type="Rhea" id="RHEA:48404"/>
        <dbReference type="Rhea" id="RHEA-COMP:15903"/>
        <dbReference type="Rhea" id="RHEA-COMP:17557"/>
        <dbReference type="ChEBI" id="CHEBI:15378"/>
        <dbReference type="ChEBI" id="CHEBI:29999"/>
        <dbReference type="ChEBI" id="CHEBI:57287"/>
        <dbReference type="ChEBI" id="CHEBI:58343"/>
        <dbReference type="ChEBI" id="CHEBI:64479"/>
    </reaction>
</comment>
<evidence type="ECO:0000256" key="1">
    <source>
        <dbReference type="ARBA" id="ARBA00003937"/>
    </source>
</evidence>
<sequence length="219" mass="24714">MKLELEIQIIEGFLKQWFLGAFVQGAPIDAYPILPEEESFISKAVQRRQNEFSTGRWISRQGLHFFGFEDYPVKIGLLREPVWPESILGSISHDGEVCAVVLAQKDLHGICGIGVDLVKISSRLKNMSDLTSIFMTRQSELEAMNSINISMDPAVLLFSIKESVIKALRYKLDSFIDMRDIEIYKSGRLQYKLLGNSIHGNIFVAKTNNYLLTAANALI</sequence>
<evidence type="ECO:0000256" key="7">
    <source>
        <dbReference type="ARBA" id="ARBA00023191"/>
    </source>
</evidence>
<keyword evidence="6 16" id="KW-0808">Transferase</keyword>
<feature type="domain" description="4'-phosphopantetheinyl transferase" evidence="14">
    <location>
        <begin position="112"/>
        <end position="199"/>
    </location>
</feature>
<accession>A0AAU8A307</accession>
<evidence type="ECO:0000256" key="13">
    <source>
        <dbReference type="PIRSR" id="PIRSR603542-2"/>
    </source>
</evidence>
<proteinExistence type="inferred from homology"/>
<evidence type="ECO:0000259" key="14">
    <source>
        <dbReference type="Pfam" id="PF01648"/>
    </source>
</evidence>
<feature type="binding site" evidence="12">
    <location>
        <position position="116"/>
    </location>
    <ligand>
        <name>CoA</name>
        <dbReference type="ChEBI" id="CHEBI:57287"/>
    </ligand>
</feature>
<comment type="function">
    <text evidence="1">Involved in the biosynthesis of the siderophore enterobactin (enterochelin), which is a macrocyclic trimeric lactone of N-(2,3-dihydroxybenzoyl)-serine. The serine trilactone serves as a scaffolding for the three catechol functionalities that provide hexadentate coordination for the tightly ligated iron(2+) atoms. Plays an essential role in the assembly of the enterobactin by catalyzing the transfer of the 4'-phosphopantetheine (Ppant) moiety from coenzyme A to the apo-domains of both EntB (ArCP domain) and EntF (PCP domain) to yield their holo-forms which make them competent for the activation of 2,3-dihydroxybenzoate (DHB) and L-serine, respectively.</text>
</comment>
<evidence type="ECO:0000256" key="6">
    <source>
        <dbReference type="ARBA" id="ARBA00022679"/>
    </source>
</evidence>
<dbReference type="GO" id="GO:0005886">
    <property type="term" value="C:plasma membrane"/>
    <property type="evidence" value="ECO:0007669"/>
    <property type="project" value="TreeGrafter"/>
</dbReference>
<dbReference type="InterPro" id="IPR008278">
    <property type="entry name" value="4-PPantetheinyl_Trfase_dom"/>
</dbReference>
<protein>
    <recommendedName>
        <fullName evidence="5">Enterobactin synthase component D</fullName>
    </recommendedName>
    <alternativeName>
        <fullName evidence="8">4'-phosphopantetheinyl transferase EntD</fullName>
    </alternativeName>
    <alternativeName>
        <fullName evidence="9">Enterochelin synthase D</fullName>
    </alternativeName>
</protein>
<keyword evidence="13" id="KW-0460">Magnesium</keyword>
<dbReference type="PANTHER" id="PTHR38096:SF1">
    <property type="entry name" value="ENTEROBACTIN SYNTHASE COMPONENT D"/>
    <property type="match status" value="1"/>
</dbReference>
<evidence type="ECO:0000256" key="4">
    <source>
        <dbReference type="ARBA" id="ARBA00011503"/>
    </source>
</evidence>
<dbReference type="GO" id="GO:0000287">
    <property type="term" value="F:magnesium ion binding"/>
    <property type="evidence" value="ECO:0007669"/>
    <property type="project" value="InterPro"/>
</dbReference>
<evidence type="ECO:0000313" key="16">
    <source>
        <dbReference type="EMBL" id="XCC58053.1"/>
    </source>
</evidence>
<dbReference type="AlphaFoldDB" id="A0AAU8A307"/>
<evidence type="ECO:0000256" key="5">
    <source>
        <dbReference type="ARBA" id="ARBA00019087"/>
    </source>
</evidence>
<organism evidence="16">
    <name type="scientific">Polynucleobacter sp. UK-FUSCHL-C3</name>
    <dbReference type="NCBI Taxonomy" id="2955208"/>
    <lineage>
        <taxon>Bacteria</taxon>
        <taxon>Pseudomonadati</taxon>
        <taxon>Pseudomonadota</taxon>
        <taxon>Betaproteobacteria</taxon>
        <taxon>Burkholderiales</taxon>
        <taxon>Burkholderiaceae</taxon>
        <taxon>Polynucleobacter</taxon>
    </lineage>
</organism>
<evidence type="ECO:0000259" key="15">
    <source>
        <dbReference type="Pfam" id="PF17837"/>
    </source>
</evidence>
<dbReference type="Gene3D" id="3.90.470.20">
    <property type="entry name" value="4'-phosphopantetheinyl transferase domain"/>
    <property type="match status" value="1"/>
</dbReference>
<keyword evidence="13" id="KW-0479">Metal-binding</keyword>
<evidence type="ECO:0000256" key="10">
    <source>
        <dbReference type="ARBA" id="ARBA00049176"/>
    </source>
</evidence>
<dbReference type="Pfam" id="PF01648">
    <property type="entry name" value="ACPS"/>
    <property type="match status" value="1"/>
</dbReference>
<evidence type="ECO:0000256" key="9">
    <source>
        <dbReference type="ARBA" id="ARBA00031996"/>
    </source>
</evidence>
<reference evidence="16" key="1">
    <citation type="submission" date="2022-06" db="EMBL/GenBank/DDBJ databases">
        <title>New Polynucleobacter species.</title>
        <authorList>
            <person name="Hahn M.W."/>
        </authorList>
    </citation>
    <scope>NUCLEOTIDE SEQUENCE</scope>
    <source>
        <strain evidence="16">UK-FUSCHL-C3</strain>
    </source>
</reference>
<evidence type="ECO:0000256" key="2">
    <source>
        <dbReference type="ARBA" id="ARBA00004993"/>
    </source>
</evidence>
<feature type="domain" description="4'-phosphopantetheinyl transferase N-terminal" evidence="15">
    <location>
        <begin position="36"/>
        <end position="103"/>
    </location>
</feature>
<gene>
    <name evidence="16" type="ORF">NKE59_01825</name>
</gene>
<evidence type="ECO:0000256" key="12">
    <source>
        <dbReference type="PIRSR" id="PIRSR603542-1"/>
    </source>
</evidence>
<feature type="binding site" evidence="12">
    <location>
        <position position="166"/>
    </location>
    <ligand>
        <name>CoA</name>
        <dbReference type="ChEBI" id="CHEBI:57287"/>
    </ligand>
</feature>
<dbReference type="PANTHER" id="PTHR38096">
    <property type="entry name" value="ENTEROBACTIN SYNTHASE COMPONENT D"/>
    <property type="match status" value="1"/>
</dbReference>
<dbReference type="InterPro" id="IPR041354">
    <property type="entry name" value="4PPT_N"/>
</dbReference>
<comment type="catalytic activity">
    <reaction evidence="11">
        <text>apo-[peptidyl-carrier protein] + CoA = holo-[peptidyl-carrier protein] + adenosine 3',5'-bisphosphate + H(+)</text>
        <dbReference type="Rhea" id="RHEA:46228"/>
        <dbReference type="Rhea" id="RHEA-COMP:11479"/>
        <dbReference type="Rhea" id="RHEA-COMP:11480"/>
        <dbReference type="ChEBI" id="CHEBI:15378"/>
        <dbReference type="ChEBI" id="CHEBI:29999"/>
        <dbReference type="ChEBI" id="CHEBI:57287"/>
        <dbReference type="ChEBI" id="CHEBI:58343"/>
        <dbReference type="ChEBI" id="CHEBI:64479"/>
    </reaction>
</comment>
<evidence type="ECO:0000256" key="11">
    <source>
        <dbReference type="ARBA" id="ARBA00049191"/>
    </source>
</evidence>
<comment type="pathway">
    <text evidence="2">Siderophore biosynthesis; enterobactin biosynthesis.</text>
</comment>
<keyword evidence="7" id="KW-0259">Enterobactin biosynthesis</keyword>
<dbReference type="RefSeq" id="WP_353439202.1">
    <property type="nucleotide sequence ID" value="NZ_CP099959.1"/>
</dbReference>
<dbReference type="GO" id="GO:0008897">
    <property type="term" value="F:holo-[acyl-carrier-protein] synthase activity"/>
    <property type="evidence" value="ECO:0007669"/>
    <property type="project" value="InterPro"/>
</dbReference>
<dbReference type="PRINTS" id="PR01399">
    <property type="entry name" value="ENTSNTHTASED"/>
</dbReference>
<dbReference type="Pfam" id="PF17837">
    <property type="entry name" value="4PPT_N"/>
    <property type="match status" value="1"/>
</dbReference>
<feature type="binding site" evidence="12">
    <location>
        <position position="56"/>
    </location>
    <ligand>
        <name>CoA</name>
        <dbReference type="ChEBI" id="CHEBI:57287"/>
    </ligand>
</feature>
<dbReference type="InterPro" id="IPR003542">
    <property type="entry name" value="Enbac_synth_compD-like"/>
</dbReference>
<comment type="cofactor">
    <cofactor evidence="13">
        <name>Mg(2+)</name>
        <dbReference type="ChEBI" id="CHEBI:18420"/>
    </cofactor>
</comment>
<feature type="binding site" evidence="12">
    <location>
        <position position="48"/>
    </location>
    <ligand>
        <name>CoA</name>
        <dbReference type="ChEBI" id="CHEBI:57287"/>
    </ligand>
</feature>
<dbReference type="GO" id="GO:0009366">
    <property type="term" value="C:enterobactin synthetase complex"/>
    <property type="evidence" value="ECO:0007669"/>
    <property type="project" value="InterPro"/>
</dbReference>
<comment type="subunit">
    <text evidence="4">EntB, EntD, EntE, and EntF form a multienzyme complex called enterobactin synthase.</text>
</comment>
<dbReference type="GO" id="GO:0009239">
    <property type="term" value="P:enterobactin biosynthetic process"/>
    <property type="evidence" value="ECO:0007669"/>
    <property type="project" value="UniProtKB-KW"/>
</dbReference>
<dbReference type="EMBL" id="CP099959">
    <property type="protein sequence ID" value="XCC58053.1"/>
    <property type="molecule type" value="Genomic_DNA"/>
</dbReference>
<feature type="binding site" evidence="12">
    <location>
        <position position="162"/>
    </location>
    <ligand>
        <name>CoA</name>
        <dbReference type="ChEBI" id="CHEBI:57287"/>
    </ligand>
</feature>
<comment type="similarity">
    <text evidence="3">Belongs to the P-Pant transferase superfamily. EntD family.</text>
</comment>